<dbReference type="PROSITE" id="PS50157">
    <property type="entry name" value="ZINC_FINGER_C2H2_2"/>
    <property type="match status" value="1"/>
</dbReference>
<evidence type="ECO:0000313" key="5">
    <source>
        <dbReference type="Proteomes" id="UP000053424"/>
    </source>
</evidence>
<dbReference type="InterPro" id="IPR013087">
    <property type="entry name" value="Znf_C2H2_type"/>
</dbReference>
<accession>A0A0C3C8A6</accession>
<evidence type="ECO:0000256" key="2">
    <source>
        <dbReference type="SAM" id="MobiDB-lite"/>
    </source>
</evidence>
<dbReference type="SUPFAM" id="SSF57667">
    <property type="entry name" value="beta-beta-alpha zinc fingers"/>
    <property type="match status" value="1"/>
</dbReference>
<dbReference type="Proteomes" id="UP000053424">
    <property type="component" value="Unassembled WGS sequence"/>
</dbReference>
<dbReference type="Gene3D" id="3.30.160.60">
    <property type="entry name" value="Classic Zinc Finger"/>
    <property type="match status" value="1"/>
</dbReference>
<dbReference type="AlphaFoldDB" id="A0A0C3C8A6"/>
<keyword evidence="1" id="KW-0479">Metal-binding</keyword>
<gene>
    <name evidence="4" type="ORF">M413DRAFT_445916</name>
</gene>
<feature type="compositionally biased region" description="Low complexity" evidence="2">
    <location>
        <begin position="101"/>
        <end position="114"/>
    </location>
</feature>
<reference evidence="5" key="2">
    <citation type="submission" date="2015-01" db="EMBL/GenBank/DDBJ databases">
        <title>Evolutionary Origins and Diversification of the Mycorrhizal Mutualists.</title>
        <authorList>
            <consortium name="DOE Joint Genome Institute"/>
            <consortium name="Mycorrhizal Genomics Consortium"/>
            <person name="Kohler A."/>
            <person name="Kuo A."/>
            <person name="Nagy L.G."/>
            <person name="Floudas D."/>
            <person name="Copeland A."/>
            <person name="Barry K.W."/>
            <person name="Cichocki N."/>
            <person name="Veneault-Fourrey C."/>
            <person name="LaButti K."/>
            <person name="Lindquist E.A."/>
            <person name="Lipzen A."/>
            <person name="Lundell T."/>
            <person name="Morin E."/>
            <person name="Murat C."/>
            <person name="Riley R."/>
            <person name="Ohm R."/>
            <person name="Sun H."/>
            <person name="Tunlid A."/>
            <person name="Henrissat B."/>
            <person name="Grigoriev I.V."/>
            <person name="Hibbett D.S."/>
            <person name="Martin F."/>
        </authorList>
    </citation>
    <scope>NUCLEOTIDE SEQUENCE [LARGE SCALE GENOMIC DNA]</scope>
    <source>
        <strain evidence="5">h7</strain>
    </source>
</reference>
<dbReference type="InterPro" id="IPR036236">
    <property type="entry name" value="Znf_C2H2_sf"/>
</dbReference>
<dbReference type="OrthoDB" id="3437960at2759"/>
<feature type="domain" description="C2H2-type" evidence="3">
    <location>
        <begin position="301"/>
        <end position="328"/>
    </location>
</feature>
<keyword evidence="1" id="KW-0863">Zinc-finger</keyword>
<feature type="region of interest" description="Disordered" evidence="2">
    <location>
        <begin position="94"/>
        <end position="120"/>
    </location>
</feature>
<dbReference type="PROSITE" id="PS00028">
    <property type="entry name" value="ZINC_FINGER_C2H2_1"/>
    <property type="match status" value="1"/>
</dbReference>
<proteinExistence type="predicted"/>
<dbReference type="HOGENOM" id="CLU_765166_0_0_1"/>
<name>A0A0C3C8A6_HEBCY</name>
<dbReference type="EMBL" id="KN831782">
    <property type="protein sequence ID" value="KIM40459.1"/>
    <property type="molecule type" value="Genomic_DNA"/>
</dbReference>
<sequence>MDSRRDNDDNIFITVDPVDDLDFQGWHHLHQGIYAPFTPPASASISLPFSSPSPDFLNARISGLSLENGSSSFSSPTLSTSSYLTGSSWGDVHVPTHNITNHNQNSPAPSSPSHHSNDSMELPQQLELGASAPSSPSFGYDNPWPSVEVLSPSALCASAPPSPSFHYHSNASVESLPLSALGASAPSSPFLGYDSNASAEWLPYSPLGASVPSSPSVAYHATGSVDVLPQSAQASDSFGFHPSVQEIFLSGPCAPEQIPPPSVFEPGNTANFPASAGFKTQVSSDAALAVSEKKRKKAPICDCPLCGQDFTRISSLKSHMDAHNGNLTKFCKFCGKYLAGTLSRHKRKCKKNPNRDPPNKRS</sequence>
<keyword evidence="5" id="KW-1185">Reference proteome</keyword>
<organism evidence="4 5">
    <name type="scientific">Hebeloma cylindrosporum</name>
    <dbReference type="NCBI Taxonomy" id="76867"/>
    <lineage>
        <taxon>Eukaryota</taxon>
        <taxon>Fungi</taxon>
        <taxon>Dikarya</taxon>
        <taxon>Basidiomycota</taxon>
        <taxon>Agaricomycotina</taxon>
        <taxon>Agaricomycetes</taxon>
        <taxon>Agaricomycetidae</taxon>
        <taxon>Agaricales</taxon>
        <taxon>Agaricineae</taxon>
        <taxon>Hymenogastraceae</taxon>
        <taxon>Hebeloma</taxon>
    </lineage>
</organism>
<evidence type="ECO:0000256" key="1">
    <source>
        <dbReference type="PROSITE-ProRule" id="PRU00042"/>
    </source>
</evidence>
<dbReference type="GO" id="GO:0008270">
    <property type="term" value="F:zinc ion binding"/>
    <property type="evidence" value="ECO:0007669"/>
    <property type="project" value="UniProtKB-KW"/>
</dbReference>
<evidence type="ECO:0000259" key="3">
    <source>
        <dbReference type="PROSITE" id="PS50157"/>
    </source>
</evidence>
<protein>
    <recommendedName>
        <fullName evidence="3">C2H2-type domain-containing protein</fullName>
    </recommendedName>
</protein>
<evidence type="ECO:0000313" key="4">
    <source>
        <dbReference type="EMBL" id="KIM40459.1"/>
    </source>
</evidence>
<keyword evidence="1" id="KW-0862">Zinc</keyword>
<reference evidence="4 5" key="1">
    <citation type="submission" date="2014-04" db="EMBL/GenBank/DDBJ databases">
        <authorList>
            <consortium name="DOE Joint Genome Institute"/>
            <person name="Kuo A."/>
            <person name="Gay G."/>
            <person name="Dore J."/>
            <person name="Kohler A."/>
            <person name="Nagy L.G."/>
            <person name="Floudas D."/>
            <person name="Copeland A."/>
            <person name="Barry K.W."/>
            <person name="Cichocki N."/>
            <person name="Veneault-Fourrey C."/>
            <person name="LaButti K."/>
            <person name="Lindquist E.A."/>
            <person name="Lipzen A."/>
            <person name="Lundell T."/>
            <person name="Morin E."/>
            <person name="Murat C."/>
            <person name="Sun H."/>
            <person name="Tunlid A."/>
            <person name="Henrissat B."/>
            <person name="Grigoriev I.V."/>
            <person name="Hibbett D.S."/>
            <person name="Martin F."/>
            <person name="Nordberg H.P."/>
            <person name="Cantor M.N."/>
            <person name="Hua S.X."/>
        </authorList>
    </citation>
    <scope>NUCLEOTIDE SEQUENCE [LARGE SCALE GENOMIC DNA]</scope>
    <source>
        <strain evidence="5">h7</strain>
    </source>
</reference>